<accession>A0ABP7DSC3</accession>
<keyword evidence="1 9" id="KW-0436">Ligase</keyword>
<dbReference type="InterPro" id="IPR010994">
    <property type="entry name" value="RuvA_2-like"/>
</dbReference>
<dbReference type="CDD" id="cd00114">
    <property type="entry name" value="LIGANc"/>
    <property type="match status" value="1"/>
</dbReference>
<keyword evidence="9" id="KW-0460">Magnesium</keyword>
<feature type="domain" description="BRCT" evidence="10">
    <location>
        <begin position="597"/>
        <end position="682"/>
    </location>
</feature>
<dbReference type="NCBIfam" id="TIGR00575">
    <property type="entry name" value="dnlj"/>
    <property type="match status" value="1"/>
</dbReference>
<keyword evidence="6 9" id="KW-0520">NAD</keyword>
<keyword evidence="5 9" id="KW-0862">Zinc</keyword>
<proteinExistence type="inferred from homology"/>
<keyword evidence="2 9" id="KW-0235">DNA replication</keyword>
<evidence type="ECO:0000256" key="7">
    <source>
        <dbReference type="ARBA" id="ARBA00023204"/>
    </source>
</evidence>
<dbReference type="Proteomes" id="UP001499884">
    <property type="component" value="Unassembled WGS sequence"/>
</dbReference>
<protein>
    <recommendedName>
        <fullName evidence="9">DNA ligase</fullName>
        <ecNumber evidence="9">6.5.1.2</ecNumber>
    </recommendedName>
    <alternativeName>
        <fullName evidence="9">Polydeoxyribonucleotide synthase [NAD(+)]</fullName>
    </alternativeName>
</protein>
<evidence type="ECO:0000256" key="3">
    <source>
        <dbReference type="ARBA" id="ARBA00022723"/>
    </source>
</evidence>
<dbReference type="SUPFAM" id="SSF50249">
    <property type="entry name" value="Nucleic acid-binding proteins"/>
    <property type="match status" value="1"/>
</dbReference>
<feature type="binding site" evidence="9">
    <location>
        <position position="143"/>
    </location>
    <ligand>
        <name>NAD(+)</name>
        <dbReference type="ChEBI" id="CHEBI:57540"/>
    </ligand>
</feature>
<evidence type="ECO:0000256" key="1">
    <source>
        <dbReference type="ARBA" id="ARBA00022598"/>
    </source>
</evidence>
<dbReference type="HAMAP" id="MF_01588">
    <property type="entry name" value="DNA_ligase_A"/>
    <property type="match status" value="1"/>
</dbReference>
<name>A0ABP7DSC3_9ACTN</name>
<dbReference type="Gene3D" id="2.40.50.140">
    <property type="entry name" value="Nucleic acid-binding proteins"/>
    <property type="match status" value="1"/>
</dbReference>
<dbReference type="GO" id="GO:0016874">
    <property type="term" value="F:ligase activity"/>
    <property type="evidence" value="ECO:0007669"/>
    <property type="project" value="UniProtKB-KW"/>
</dbReference>
<evidence type="ECO:0000256" key="4">
    <source>
        <dbReference type="ARBA" id="ARBA00022763"/>
    </source>
</evidence>
<dbReference type="Gene3D" id="1.10.150.20">
    <property type="entry name" value="5' to 3' exonuclease, C-terminal subdomain"/>
    <property type="match status" value="2"/>
</dbReference>
<dbReference type="SUPFAM" id="SSF52113">
    <property type="entry name" value="BRCT domain"/>
    <property type="match status" value="1"/>
</dbReference>
<feature type="binding site" evidence="9">
    <location>
        <position position="120"/>
    </location>
    <ligand>
        <name>NAD(+)</name>
        <dbReference type="ChEBI" id="CHEBI:57540"/>
    </ligand>
</feature>
<dbReference type="PROSITE" id="PS50172">
    <property type="entry name" value="BRCT"/>
    <property type="match status" value="1"/>
</dbReference>
<dbReference type="InterPro" id="IPR001679">
    <property type="entry name" value="DNA_ligase"/>
</dbReference>
<dbReference type="Pfam" id="PF00533">
    <property type="entry name" value="BRCT"/>
    <property type="match status" value="1"/>
</dbReference>
<dbReference type="CDD" id="cd17748">
    <property type="entry name" value="BRCT_DNA_ligase_like"/>
    <property type="match status" value="1"/>
</dbReference>
<dbReference type="InterPro" id="IPR004150">
    <property type="entry name" value="NAD_DNA_ligase_OB"/>
</dbReference>
<dbReference type="Gene3D" id="3.40.50.10190">
    <property type="entry name" value="BRCT domain"/>
    <property type="match status" value="1"/>
</dbReference>
<evidence type="ECO:0000313" key="12">
    <source>
        <dbReference type="Proteomes" id="UP001499884"/>
    </source>
</evidence>
<dbReference type="RefSeq" id="WP_345640297.1">
    <property type="nucleotide sequence ID" value="NZ_BAABEP010000002.1"/>
</dbReference>
<evidence type="ECO:0000313" key="11">
    <source>
        <dbReference type="EMBL" id="GAA3709566.1"/>
    </source>
</evidence>
<feature type="binding site" evidence="9">
    <location>
        <position position="177"/>
    </location>
    <ligand>
        <name>NAD(+)</name>
        <dbReference type="ChEBI" id="CHEBI:57540"/>
    </ligand>
</feature>
<feature type="active site" description="N6-AMP-lysine intermediate" evidence="9">
    <location>
        <position position="122"/>
    </location>
</feature>
<feature type="binding site" evidence="9">
    <location>
        <position position="419"/>
    </location>
    <ligand>
        <name>Zn(2+)</name>
        <dbReference type="ChEBI" id="CHEBI:29105"/>
    </ligand>
</feature>
<comment type="catalytic activity">
    <reaction evidence="8 9">
        <text>NAD(+) + (deoxyribonucleotide)n-3'-hydroxyl + 5'-phospho-(deoxyribonucleotide)m = (deoxyribonucleotide)n+m + AMP + beta-nicotinamide D-nucleotide.</text>
        <dbReference type="EC" id="6.5.1.2"/>
    </reaction>
</comment>
<keyword evidence="7 9" id="KW-0234">DNA repair</keyword>
<dbReference type="Pfam" id="PF12826">
    <property type="entry name" value="HHH_2"/>
    <property type="match status" value="1"/>
</dbReference>
<comment type="cofactor">
    <cofactor evidence="9">
        <name>Mg(2+)</name>
        <dbReference type="ChEBI" id="CHEBI:18420"/>
    </cofactor>
    <cofactor evidence="9">
        <name>Mn(2+)</name>
        <dbReference type="ChEBI" id="CHEBI:29035"/>
    </cofactor>
</comment>
<evidence type="ECO:0000256" key="6">
    <source>
        <dbReference type="ARBA" id="ARBA00023027"/>
    </source>
</evidence>
<dbReference type="SUPFAM" id="SSF56091">
    <property type="entry name" value="DNA ligase/mRNA capping enzyme, catalytic domain"/>
    <property type="match status" value="1"/>
</dbReference>
<feature type="binding site" evidence="9">
    <location>
        <position position="298"/>
    </location>
    <ligand>
        <name>NAD(+)</name>
        <dbReference type="ChEBI" id="CHEBI:57540"/>
    </ligand>
</feature>
<dbReference type="NCBIfam" id="NF005932">
    <property type="entry name" value="PRK07956.1"/>
    <property type="match status" value="1"/>
</dbReference>
<dbReference type="Pfam" id="PF01653">
    <property type="entry name" value="DNA_ligase_aden"/>
    <property type="match status" value="1"/>
</dbReference>
<keyword evidence="9" id="KW-0464">Manganese</keyword>
<comment type="caution">
    <text evidence="9">Lacks conserved residue(s) required for the propagation of feature annotation.</text>
</comment>
<dbReference type="Pfam" id="PF03120">
    <property type="entry name" value="OB_DNA_ligase"/>
    <property type="match status" value="1"/>
</dbReference>
<feature type="binding site" evidence="9">
    <location>
        <position position="322"/>
    </location>
    <ligand>
        <name>NAD(+)</name>
        <dbReference type="ChEBI" id="CHEBI:57540"/>
    </ligand>
</feature>
<dbReference type="InterPro" id="IPR013839">
    <property type="entry name" value="DNAligase_adenylation"/>
</dbReference>
<evidence type="ECO:0000256" key="8">
    <source>
        <dbReference type="ARBA" id="ARBA00034005"/>
    </source>
</evidence>
<evidence type="ECO:0000259" key="10">
    <source>
        <dbReference type="PROSITE" id="PS50172"/>
    </source>
</evidence>
<dbReference type="EC" id="6.5.1.2" evidence="9"/>
<dbReference type="SUPFAM" id="SSF47781">
    <property type="entry name" value="RuvA domain 2-like"/>
    <property type="match status" value="1"/>
</dbReference>
<gene>
    <name evidence="11" type="primary">ligA_1</name>
    <name evidence="9" type="synonym">ligA</name>
    <name evidence="11" type="ORF">GCM10023082_04380</name>
</gene>
<dbReference type="Gene3D" id="3.30.470.30">
    <property type="entry name" value="DNA ligase/mRNA capping enzyme"/>
    <property type="match status" value="1"/>
</dbReference>
<dbReference type="EMBL" id="BAABEP010000002">
    <property type="protein sequence ID" value="GAA3709566.1"/>
    <property type="molecule type" value="Genomic_DNA"/>
</dbReference>
<dbReference type="Gene3D" id="1.10.287.610">
    <property type="entry name" value="Helix hairpin bin"/>
    <property type="match status" value="1"/>
</dbReference>
<comment type="similarity">
    <text evidence="9">Belongs to the NAD-dependent DNA ligase family. LigA subfamily.</text>
</comment>
<dbReference type="InterPro" id="IPR012340">
    <property type="entry name" value="NA-bd_OB-fold"/>
</dbReference>
<dbReference type="InterPro" id="IPR013840">
    <property type="entry name" value="DNAligase_N"/>
</dbReference>
<evidence type="ECO:0000256" key="2">
    <source>
        <dbReference type="ARBA" id="ARBA00022705"/>
    </source>
</evidence>
<evidence type="ECO:0000256" key="5">
    <source>
        <dbReference type="ARBA" id="ARBA00022833"/>
    </source>
</evidence>
<comment type="caution">
    <text evidence="11">The sequence shown here is derived from an EMBL/GenBank/DDBJ whole genome shotgun (WGS) entry which is preliminary data.</text>
</comment>
<dbReference type="InterPro" id="IPR001357">
    <property type="entry name" value="BRCT_dom"/>
</dbReference>
<keyword evidence="12" id="KW-1185">Reference proteome</keyword>
<keyword evidence="3 9" id="KW-0479">Metal-binding</keyword>
<feature type="binding site" evidence="9">
    <location>
        <begin position="40"/>
        <end position="44"/>
    </location>
    <ligand>
        <name>NAD(+)</name>
        <dbReference type="ChEBI" id="CHEBI:57540"/>
    </ligand>
</feature>
<dbReference type="InterPro" id="IPR041663">
    <property type="entry name" value="DisA/LigA_HHH"/>
</dbReference>
<dbReference type="SMART" id="SM00292">
    <property type="entry name" value="BRCT"/>
    <property type="match status" value="1"/>
</dbReference>
<organism evidence="11 12">
    <name type="scientific">Streptomyces tremellae</name>
    <dbReference type="NCBI Taxonomy" id="1124239"/>
    <lineage>
        <taxon>Bacteria</taxon>
        <taxon>Bacillati</taxon>
        <taxon>Actinomycetota</taxon>
        <taxon>Actinomycetes</taxon>
        <taxon>Kitasatosporales</taxon>
        <taxon>Streptomycetaceae</taxon>
        <taxon>Streptomyces</taxon>
    </lineage>
</organism>
<dbReference type="PIRSF" id="PIRSF001604">
    <property type="entry name" value="LigA"/>
    <property type="match status" value="1"/>
</dbReference>
<feature type="binding site" evidence="9">
    <location>
        <position position="416"/>
    </location>
    <ligand>
        <name>Zn(2+)</name>
        <dbReference type="ChEBI" id="CHEBI:29105"/>
    </ligand>
</feature>
<comment type="function">
    <text evidence="9">DNA ligase that catalyzes the formation of phosphodiester linkages between 5'-phosphoryl and 3'-hydroxyl groups in double-stranded DNA using NAD as a coenzyme and as the energy source for the reaction. It is essential for DNA replication and repair of damaged DNA.</text>
</comment>
<evidence type="ECO:0000256" key="9">
    <source>
        <dbReference type="HAMAP-Rule" id="MF_01588"/>
    </source>
</evidence>
<dbReference type="InterPro" id="IPR036420">
    <property type="entry name" value="BRCT_dom_sf"/>
</dbReference>
<feature type="binding site" evidence="9">
    <location>
        <begin position="88"/>
        <end position="89"/>
    </location>
    <ligand>
        <name>NAD(+)</name>
        <dbReference type="ChEBI" id="CHEBI:57540"/>
    </ligand>
</feature>
<sequence length="682" mass="71694">MTTAAPAVSLTDRTAYETAVNQALVAITAYYDDGDTTLDDATYDALARGIAAYEREHPEHTRADSPTGKVGGGAAPVGDVAHTVPMLSLDNVFDTEGLQKWGASLARRIGGPVTGGYAVEPKLDGAAIAARYRDGRLVQLVGRGNGTHGEDLSHAIGTIIGLPVQLPASVTVEIRGEVLLTQAQFQKANEIRAAHKAKMFSNPRNGTAGTLRAKDRPYVIETTFFAYGAVGLDDVDFLAGETHQAVMAQVAALGVQTTGSTEVGLKVCATLTEAQARVEEIQALRPQLPFGIDGVVIKANDFAEQKAAGFATRHPHWAIAYKLAAVEAQTQLLAVEWNVGRTGIIAPRAVLKPVEVDGSVVTYATLHNPAFIRDSGLKINDTVKVWKAGDIIPRIESPVTALRTGEESDIVFPESCPKCGGDIDKSGERWECAGGVNGSCGLLPSLKYAVGRDQLDIDGLGVTYLEALVEAGLVNDLGDLFALTRAQLAEATGSEKRADSLLAELDKARQQPLNRVFCALGIVRTGRTLSREIARHFGSMSKIQAADAAALAEVNKLPGANAPKIAAHIYAMGPVIEKLADAGVNMIEPTTQVSGTSNSKPLADQVVVVTGGMHGLLAGRNRNQMNELIENAGGASASSVSKKTTILVAGEGAGSKLAKAEQLGTKILSEQEFADLVAEYLA</sequence>
<keyword evidence="4 9" id="KW-0227">DNA damage</keyword>
<dbReference type="SMART" id="SM00532">
    <property type="entry name" value="LIGANc"/>
    <property type="match status" value="1"/>
</dbReference>
<reference evidence="12" key="1">
    <citation type="journal article" date="2019" name="Int. J. Syst. Evol. Microbiol.">
        <title>The Global Catalogue of Microorganisms (GCM) 10K type strain sequencing project: providing services to taxonomists for standard genome sequencing and annotation.</title>
        <authorList>
            <consortium name="The Broad Institute Genomics Platform"/>
            <consortium name="The Broad Institute Genome Sequencing Center for Infectious Disease"/>
            <person name="Wu L."/>
            <person name="Ma J."/>
        </authorList>
    </citation>
    <scope>NUCLEOTIDE SEQUENCE [LARGE SCALE GENOMIC DNA]</scope>
    <source>
        <strain evidence="12">JCM 30846</strain>
    </source>
</reference>